<dbReference type="InterPro" id="IPR021335">
    <property type="entry name" value="DUF2948"/>
</dbReference>
<dbReference type="Proteomes" id="UP000005727">
    <property type="component" value="Unassembled WGS sequence"/>
</dbReference>
<evidence type="ECO:0000313" key="1">
    <source>
        <dbReference type="EMBL" id="EEY03873.1"/>
    </source>
</evidence>
<gene>
    <name evidence="1" type="ORF">BANG_00584</name>
</gene>
<dbReference type="RefSeq" id="WP_004687946.1">
    <property type="nucleotide sequence ID" value="NZ_AZBJ02000053.1"/>
</dbReference>
<dbReference type="Pfam" id="PF11164">
    <property type="entry name" value="DUF2948"/>
    <property type="match status" value="1"/>
</dbReference>
<dbReference type="EMBL" id="EQ999582">
    <property type="protein sequence ID" value="EEY03873.1"/>
    <property type="molecule type" value="Genomic_DNA"/>
</dbReference>
<sequence>MGMLKLVALDEEDLQVLSAHLQDAVLKVSDLQYLAREKRFLLTANRFVWEEARPKFLRKPSYQRRRTALHFNRVSMAKATGINRQNQDDVLSLLTIRFIPGQTPAGTIELTFSANAAIRLDVECIEAQLTDLGAAWETESLPRHNV</sequence>
<evidence type="ECO:0000313" key="2">
    <source>
        <dbReference type="Proteomes" id="UP000005727"/>
    </source>
</evidence>
<name>A0A7U8K8B3_BRUNE</name>
<organism evidence="1 2">
    <name type="scientific">Brucella neotomae 5K33</name>
    <dbReference type="NCBI Taxonomy" id="520456"/>
    <lineage>
        <taxon>Bacteria</taxon>
        <taxon>Pseudomonadati</taxon>
        <taxon>Pseudomonadota</taxon>
        <taxon>Alphaproteobacteria</taxon>
        <taxon>Hyphomicrobiales</taxon>
        <taxon>Brucellaceae</taxon>
        <taxon>Brucella/Ochrobactrum group</taxon>
        <taxon>Brucella</taxon>
    </lineage>
</organism>
<dbReference type="AlphaFoldDB" id="A0A7U8K8B3"/>
<protein>
    <submittedName>
        <fullName evidence="1">Uncharacterized protein</fullName>
    </submittedName>
</protein>
<keyword evidence="2" id="KW-1185">Reference proteome</keyword>
<accession>A0A7U8K8B3</accession>
<reference evidence="1 2" key="1">
    <citation type="submission" date="2009-01" db="EMBL/GenBank/DDBJ databases">
        <title>The Genome Sequence of Brucella neotomae 5K33.</title>
        <authorList>
            <consortium name="The Broad Institute Genome Sequencing Platform"/>
            <person name="Ward D."/>
            <person name="Young S.K."/>
            <person name="Kodira C.D."/>
            <person name="Zeng Q."/>
            <person name="Koehrsen M."/>
            <person name="Alvarado L."/>
            <person name="Berlin A."/>
            <person name="Borenstein D."/>
            <person name="Chen Z."/>
            <person name="Engels R."/>
            <person name="Freedman E."/>
            <person name="Gellesch M."/>
            <person name="Goldberg J."/>
            <person name="Griggs A."/>
            <person name="Gujja S."/>
            <person name="Heiman D."/>
            <person name="Hepburn T."/>
            <person name="Howarth C."/>
            <person name="Jen D."/>
            <person name="Larson L."/>
            <person name="Lewis B."/>
            <person name="Mehta T."/>
            <person name="Park D."/>
            <person name="Pearson M."/>
            <person name="Roberts A."/>
            <person name="Saif S."/>
            <person name="Shea T."/>
            <person name="Shenoy N."/>
            <person name="Sisk P."/>
            <person name="Stolte C."/>
            <person name="Sykes S."/>
            <person name="Walk T."/>
            <person name="White J."/>
            <person name="Yandava C."/>
            <person name="Whatmore A.M."/>
            <person name="Perrett L.L."/>
            <person name="O'Callaghan D."/>
            <person name="Nusbaum C."/>
            <person name="Galagan J."/>
            <person name="Birren B."/>
        </authorList>
    </citation>
    <scope>NUCLEOTIDE SEQUENCE [LARGE SCALE GENOMIC DNA]</scope>
    <source>
        <strain evidence="1 2">5K33</strain>
    </source>
</reference>
<proteinExistence type="predicted"/>